<evidence type="ECO:0000313" key="1">
    <source>
        <dbReference type="EMBL" id="UUR07592.1"/>
    </source>
</evidence>
<dbReference type="RefSeq" id="WP_249503378.1">
    <property type="nucleotide sequence ID" value="NZ_CP097253.1"/>
</dbReference>
<organism evidence="1 2">
    <name type="scientific">Sphingomonas glaciei</name>
    <dbReference type="NCBI Taxonomy" id="2938948"/>
    <lineage>
        <taxon>Bacteria</taxon>
        <taxon>Pseudomonadati</taxon>
        <taxon>Pseudomonadota</taxon>
        <taxon>Alphaproteobacteria</taxon>
        <taxon>Sphingomonadales</taxon>
        <taxon>Sphingomonadaceae</taxon>
        <taxon>Sphingomonas</taxon>
    </lineage>
</organism>
<dbReference type="Proteomes" id="UP000831921">
    <property type="component" value="Chromosome"/>
</dbReference>
<evidence type="ECO:0000313" key="2">
    <source>
        <dbReference type="Proteomes" id="UP000831921"/>
    </source>
</evidence>
<dbReference type="Gene3D" id="2.40.160.90">
    <property type="match status" value="1"/>
</dbReference>
<dbReference type="EMBL" id="CP097253">
    <property type="protein sequence ID" value="UUR07592.1"/>
    <property type="molecule type" value="Genomic_DNA"/>
</dbReference>
<name>A0ABY5MW82_9SPHN</name>
<dbReference type="InterPro" id="IPR011250">
    <property type="entry name" value="OMP/PagP_B-barrel"/>
</dbReference>
<reference evidence="1 2" key="1">
    <citation type="submission" date="2022-05" db="EMBL/GenBank/DDBJ databases">
        <title>S8-45 Sphingomonas ultraviolaceadurans.</title>
        <authorList>
            <person name="Liu Y."/>
        </authorList>
    </citation>
    <scope>NUCLEOTIDE SEQUENCE [LARGE SCALE GENOMIC DNA]</scope>
    <source>
        <strain evidence="1 2">S8-45</strain>
    </source>
</reference>
<accession>A0ABY5MW82</accession>
<keyword evidence="2" id="KW-1185">Reference proteome</keyword>
<protein>
    <submittedName>
        <fullName evidence="1">Uncharacterized protein</fullName>
    </submittedName>
</protein>
<sequence>MPLAAPFLTTSPAFPVTNLEGANFQIGALAARFPLRLSAVGPGFGGDSIVTNSGGILDLRSDRSLALTLNSSTPSISAMPIGGMLTTRANGDKLLLTANPPNQGINFARHGVWLIQSSSGDSGGVWSTGFASPSGALPNTGHVTLVGGANGLISEYGIAGGAQIALLSGKVELVVDYATGSVTGRITQLKVGSDGTYVTGPVNELTLSLTLDRNGRLLTGSAVSGASPSGPNAFAANVTGSVSGQLFGPAGADAGAVLILSDGLSRLVLAFSATSNAECAGCWDY</sequence>
<proteinExistence type="predicted"/>
<dbReference type="SUPFAM" id="SSF56925">
    <property type="entry name" value="OMPA-like"/>
    <property type="match status" value="1"/>
</dbReference>
<gene>
    <name evidence="1" type="ORF">M1K48_11710</name>
</gene>